<name>A0A074ZCS9_OPIVI</name>
<dbReference type="Proteomes" id="UP000054324">
    <property type="component" value="Unassembled WGS sequence"/>
</dbReference>
<accession>A0A074ZCS9</accession>
<protein>
    <recommendedName>
        <fullName evidence="4">Reverse transcriptase domain-containing protein</fullName>
    </recommendedName>
</protein>
<evidence type="ECO:0000313" key="3">
    <source>
        <dbReference type="Proteomes" id="UP000054324"/>
    </source>
</evidence>
<gene>
    <name evidence="2" type="ORF">T265_07490</name>
</gene>
<sequence>MTSLQRRTKRISGKLFSKTQLPSEAITKPEPPTSYRSMVNRLLSEEDRCPLEKNLNFALNLRFENFRQWRRRSYGYSWSQSSSSSNQGLQTNSTTGRSVVRIQPRDLDFPYLRLGNLAVFQLAFKLRESTFRFTITIMDGMPSFSNTDASLPYNHNLFESLTLKKIIRGWGRKLALANHNQFEKVRGSNLTSASRLLLSILQQLGSIPAIVLLSGGMAAGHRKDSISARRAIPATSDYDGACRSLNYRIIRSLKNGRGRWWILKAPKMRVFAAGNSRFGQPVERRQISAKRYAKKKERQFTSSIIAEHLKERISWKNSAGPNGTLTPANHQQQIKYPTRHDIYPGCFTPRALHPLTPRSSCENHRGISLVSVAFQVLSGIVLRAILTPRIRNFGGVWRLNVSLPNLHPLWGQCMWIPVGAHKYTASFCLNSPTPSDVRQGCLLSSFIFDFIIDKFPRLFPKLRRSKCPSGRSPTDIRHVDNITLLDSYPCKIQTILNNLNNSTERRVAMCTLKHSTLRSKQENKLLSLSHWTRLALYQKQESKTHCN</sequence>
<feature type="compositionally biased region" description="Low complexity" evidence="1">
    <location>
        <begin position="77"/>
        <end position="94"/>
    </location>
</feature>
<dbReference type="AlphaFoldDB" id="A0A074ZCS9"/>
<proteinExistence type="predicted"/>
<evidence type="ECO:0000256" key="1">
    <source>
        <dbReference type="SAM" id="MobiDB-lite"/>
    </source>
</evidence>
<dbReference type="KEGG" id="ovi:T265_07490"/>
<keyword evidence="3" id="KW-1185">Reference proteome</keyword>
<dbReference type="STRING" id="6198.A0A074ZCS9"/>
<dbReference type="GeneID" id="20321669"/>
<reference evidence="2 3" key="1">
    <citation type="submission" date="2013-11" db="EMBL/GenBank/DDBJ databases">
        <title>Opisthorchis viverrini - life in the bile duct.</title>
        <authorList>
            <person name="Young N.D."/>
            <person name="Nagarajan N."/>
            <person name="Lin S.J."/>
            <person name="Korhonen P.K."/>
            <person name="Jex A.R."/>
            <person name="Hall R.S."/>
            <person name="Safavi-Hemami H."/>
            <person name="Kaewkong W."/>
            <person name="Bertrand D."/>
            <person name="Gao S."/>
            <person name="Seet Q."/>
            <person name="Wongkham S."/>
            <person name="Teh B.T."/>
            <person name="Wongkham C."/>
            <person name="Intapan P.M."/>
            <person name="Maleewong W."/>
            <person name="Yang X."/>
            <person name="Hu M."/>
            <person name="Wang Z."/>
            <person name="Hofmann A."/>
            <person name="Sternberg P.W."/>
            <person name="Tan P."/>
            <person name="Wang J."/>
            <person name="Gasser R.B."/>
        </authorList>
    </citation>
    <scope>NUCLEOTIDE SEQUENCE [LARGE SCALE GENOMIC DNA]</scope>
</reference>
<evidence type="ECO:0000313" key="2">
    <source>
        <dbReference type="EMBL" id="KER24983.1"/>
    </source>
</evidence>
<dbReference type="CTD" id="20321669"/>
<dbReference type="EMBL" id="KL596791">
    <property type="protein sequence ID" value="KER24983.1"/>
    <property type="molecule type" value="Genomic_DNA"/>
</dbReference>
<dbReference type="RefSeq" id="XP_009171287.1">
    <property type="nucleotide sequence ID" value="XM_009173023.1"/>
</dbReference>
<evidence type="ECO:0008006" key="4">
    <source>
        <dbReference type="Google" id="ProtNLM"/>
    </source>
</evidence>
<feature type="region of interest" description="Disordered" evidence="1">
    <location>
        <begin position="77"/>
        <end position="97"/>
    </location>
</feature>
<organism evidence="2 3">
    <name type="scientific">Opisthorchis viverrini</name>
    <name type="common">Southeast Asian liver fluke</name>
    <dbReference type="NCBI Taxonomy" id="6198"/>
    <lineage>
        <taxon>Eukaryota</taxon>
        <taxon>Metazoa</taxon>
        <taxon>Spiralia</taxon>
        <taxon>Lophotrochozoa</taxon>
        <taxon>Platyhelminthes</taxon>
        <taxon>Trematoda</taxon>
        <taxon>Digenea</taxon>
        <taxon>Opisthorchiida</taxon>
        <taxon>Opisthorchiata</taxon>
        <taxon>Opisthorchiidae</taxon>
        <taxon>Opisthorchis</taxon>
    </lineage>
</organism>